<evidence type="ECO:0000256" key="9">
    <source>
        <dbReference type="ARBA" id="ARBA00022842"/>
    </source>
</evidence>
<keyword evidence="5" id="KW-0479">Metal-binding</keyword>
<evidence type="ECO:0000256" key="6">
    <source>
        <dbReference type="ARBA" id="ARBA00022741"/>
    </source>
</evidence>
<dbReference type="InterPro" id="IPR015813">
    <property type="entry name" value="Pyrv/PenolPyrv_kinase-like_dom"/>
</dbReference>
<dbReference type="InterPro" id="IPR015793">
    <property type="entry name" value="Pyrv_Knase_brl"/>
</dbReference>
<evidence type="ECO:0000313" key="17">
    <source>
        <dbReference type="Proteomes" id="UP000002593"/>
    </source>
</evidence>
<keyword evidence="11 16" id="KW-0670">Pyruvate</keyword>
<evidence type="ECO:0000259" key="15">
    <source>
        <dbReference type="Pfam" id="PF02887"/>
    </source>
</evidence>
<dbReference type="InterPro" id="IPR015795">
    <property type="entry name" value="Pyrv_Knase_C"/>
</dbReference>
<dbReference type="GO" id="GO:0016301">
    <property type="term" value="F:kinase activity"/>
    <property type="evidence" value="ECO:0007669"/>
    <property type="project" value="UniProtKB-KW"/>
</dbReference>
<dbReference type="Pfam" id="PF02887">
    <property type="entry name" value="PK_C"/>
    <property type="match status" value="1"/>
</dbReference>
<keyword evidence="6" id="KW-0547">Nucleotide-binding</keyword>
<dbReference type="GeneID" id="4782570"/>
<dbReference type="SUPFAM" id="SSF52935">
    <property type="entry name" value="PK C-terminal domain-like"/>
    <property type="match status" value="1"/>
</dbReference>
<dbReference type="KEGG" id="hbu:Hbut_0985"/>
<evidence type="ECO:0000256" key="2">
    <source>
        <dbReference type="ARBA" id="ARBA00008663"/>
    </source>
</evidence>
<evidence type="ECO:0000256" key="4">
    <source>
        <dbReference type="ARBA" id="ARBA00022679"/>
    </source>
</evidence>
<keyword evidence="9 13" id="KW-0460">Magnesium</keyword>
<dbReference type="HOGENOM" id="CLU_015439_1_1_2"/>
<dbReference type="UniPathway" id="UPA00109">
    <property type="reaction ID" value="UER00188"/>
</dbReference>
<dbReference type="SUPFAM" id="SSF50800">
    <property type="entry name" value="PK beta-barrel domain-like"/>
    <property type="match status" value="1"/>
</dbReference>
<comment type="similarity">
    <text evidence="2 13">Belongs to the pyruvate kinase family.</text>
</comment>
<keyword evidence="10 13" id="KW-0324">Glycolysis</keyword>
<feature type="domain" description="Pyruvate kinase C-terminal" evidence="15">
    <location>
        <begin position="354"/>
        <end position="444"/>
    </location>
</feature>
<evidence type="ECO:0000256" key="1">
    <source>
        <dbReference type="ARBA" id="ARBA00004997"/>
    </source>
</evidence>
<keyword evidence="4 13" id="KW-0808">Transferase</keyword>
<dbReference type="InterPro" id="IPR011037">
    <property type="entry name" value="Pyrv_Knase-like_insert_dom_sf"/>
</dbReference>
<protein>
    <recommendedName>
        <fullName evidence="3 12">Pyruvate kinase</fullName>
        <ecNumber evidence="3 12">2.7.1.40</ecNumber>
    </recommendedName>
</protein>
<keyword evidence="7 13" id="KW-0418">Kinase</keyword>
<dbReference type="AlphaFoldDB" id="A2BLH1"/>
<dbReference type="SUPFAM" id="SSF51621">
    <property type="entry name" value="Phosphoenolpyruvate/pyruvate domain"/>
    <property type="match status" value="1"/>
</dbReference>
<dbReference type="Gene3D" id="3.40.1380.20">
    <property type="entry name" value="Pyruvate kinase, C-terminal domain"/>
    <property type="match status" value="1"/>
</dbReference>
<name>A2BLH1_HYPBU</name>
<dbReference type="Pfam" id="PF00224">
    <property type="entry name" value="PK"/>
    <property type="match status" value="1"/>
</dbReference>
<dbReference type="EnsemblBacteria" id="ABM80832">
    <property type="protein sequence ID" value="ABM80832"/>
    <property type="gene ID" value="Hbut_0985"/>
</dbReference>
<proteinExistence type="inferred from homology"/>
<dbReference type="InterPro" id="IPR015806">
    <property type="entry name" value="Pyrv_Knase_insert_dom_sf"/>
</dbReference>
<evidence type="ECO:0000256" key="3">
    <source>
        <dbReference type="ARBA" id="ARBA00012142"/>
    </source>
</evidence>
<evidence type="ECO:0000313" key="16">
    <source>
        <dbReference type="EMBL" id="ABM80832.1"/>
    </source>
</evidence>
<dbReference type="GO" id="GO:0030955">
    <property type="term" value="F:potassium ion binding"/>
    <property type="evidence" value="ECO:0007669"/>
    <property type="project" value="UniProtKB-UniRule"/>
</dbReference>
<evidence type="ECO:0000256" key="11">
    <source>
        <dbReference type="ARBA" id="ARBA00023317"/>
    </source>
</evidence>
<comment type="catalytic activity">
    <reaction evidence="13">
        <text>pyruvate + ATP = phosphoenolpyruvate + ADP + H(+)</text>
        <dbReference type="Rhea" id="RHEA:18157"/>
        <dbReference type="ChEBI" id="CHEBI:15361"/>
        <dbReference type="ChEBI" id="CHEBI:15378"/>
        <dbReference type="ChEBI" id="CHEBI:30616"/>
        <dbReference type="ChEBI" id="CHEBI:58702"/>
        <dbReference type="ChEBI" id="CHEBI:456216"/>
        <dbReference type="EC" id="2.7.1.40"/>
    </reaction>
</comment>
<evidence type="ECO:0000256" key="13">
    <source>
        <dbReference type="RuleBase" id="RU000504"/>
    </source>
</evidence>
<keyword evidence="8" id="KW-0067">ATP-binding</keyword>
<dbReference type="eggNOG" id="arCOG04120">
    <property type="taxonomic scope" value="Archaea"/>
</dbReference>
<sequence length="466" mass="51166">MQHLRVKIIASIGPSSGSPEVILRLAELGVSGFRINFAHGEPSLWREWAEYVREAERKTGRPLALIGDLVGPSIRLGRVKNPIKLNAGDRAEFRCVEESEGGDTKIIPLPVRRVYEVLDEGDLIVMDDGRVRLRVLEVSGYSAIVEALTPATITSRKAIAIRGKDPGLPTLSQRDVEHVKFALDNGFDYIALSHVRTRDDVDALRLIVLREGGDAGIAVKIENKSAVENLQDIIRAADLVVVARGDLGMTYGLEEVPVLQERIVAAARSVGKPVIVATQLLESMIENPVPTRAEVTDVYVAVRQGVDGLMLTGETAIGRYPIEAIRWLRKIITRAEQVLHIERYTPKDKRWAYAASIVETAEKLSAALILVYSITGSLPPWIAASRPMVPVVIGTGSPQRARRLAVLWGLDVRIVEAGGYEEGLAKLEDVLSEEGLLSEGDVIVEAYRETEHKQVIVVKRVFKGLT</sequence>
<organism evidence="16 17">
    <name type="scientific">Hyperthermus butylicus (strain DSM 5456 / JCM 9403 / PLM1-5)</name>
    <dbReference type="NCBI Taxonomy" id="415426"/>
    <lineage>
        <taxon>Archaea</taxon>
        <taxon>Thermoproteota</taxon>
        <taxon>Thermoprotei</taxon>
        <taxon>Desulfurococcales</taxon>
        <taxon>Pyrodictiaceae</taxon>
        <taxon>Hyperthermus</taxon>
    </lineage>
</organism>
<dbReference type="InterPro" id="IPR001697">
    <property type="entry name" value="Pyr_Knase"/>
</dbReference>
<reference evidence="16 17" key="1">
    <citation type="journal article" date="2007" name="Archaea">
        <title>The genome of Hyperthermus butylicus: a sulfur-reducing, peptide fermenting, neutrophilic Crenarchaeote growing up to 108 degrees C.</title>
        <authorList>
            <person name="Brugger K."/>
            <person name="Chen L."/>
            <person name="Stark M."/>
            <person name="Zibat A."/>
            <person name="Redder P."/>
            <person name="Ruepp A."/>
            <person name="Awayez M."/>
            <person name="She Q."/>
            <person name="Garrett R.A."/>
            <person name="Klenk H.P."/>
        </authorList>
    </citation>
    <scope>NUCLEOTIDE SEQUENCE [LARGE SCALE GENOMIC DNA]</scope>
    <source>
        <strain evidence="17">DSM 5456 / JCM 9403 / PLM1-5</strain>
    </source>
</reference>
<feature type="domain" description="Pyruvate kinase barrel" evidence="14">
    <location>
        <begin position="5"/>
        <end position="325"/>
    </location>
</feature>
<evidence type="ECO:0000259" key="14">
    <source>
        <dbReference type="Pfam" id="PF00224"/>
    </source>
</evidence>
<dbReference type="RefSeq" id="WP_011822150.1">
    <property type="nucleotide sequence ID" value="NC_008818.1"/>
</dbReference>
<dbReference type="InterPro" id="IPR040442">
    <property type="entry name" value="Pyrv_kinase-like_dom_sf"/>
</dbReference>
<dbReference type="NCBIfam" id="TIGR01064">
    <property type="entry name" value="pyruv_kin"/>
    <property type="match status" value="1"/>
</dbReference>
<dbReference type="EMBL" id="CP000493">
    <property type="protein sequence ID" value="ABM80832.1"/>
    <property type="molecule type" value="Genomic_DNA"/>
</dbReference>
<evidence type="ECO:0000256" key="5">
    <source>
        <dbReference type="ARBA" id="ARBA00022723"/>
    </source>
</evidence>
<dbReference type="GO" id="GO:0000287">
    <property type="term" value="F:magnesium ion binding"/>
    <property type="evidence" value="ECO:0007669"/>
    <property type="project" value="UniProtKB-UniRule"/>
</dbReference>
<dbReference type="GO" id="GO:0004743">
    <property type="term" value="F:pyruvate kinase activity"/>
    <property type="evidence" value="ECO:0007669"/>
    <property type="project" value="UniProtKB-UniRule"/>
</dbReference>
<dbReference type="STRING" id="415426.Hbut_0985"/>
<accession>A2BLH1</accession>
<evidence type="ECO:0000256" key="8">
    <source>
        <dbReference type="ARBA" id="ARBA00022840"/>
    </source>
</evidence>
<dbReference type="PANTHER" id="PTHR11817">
    <property type="entry name" value="PYRUVATE KINASE"/>
    <property type="match status" value="1"/>
</dbReference>
<dbReference type="Gene3D" id="3.20.20.60">
    <property type="entry name" value="Phosphoenolpyruvate-binding domains"/>
    <property type="match status" value="1"/>
</dbReference>
<comment type="pathway">
    <text evidence="1 13">Carbohydrate degradation; glycolysis; pyruvate from D-glyceraldehyde 3-phosphate: step 5/5.</text>
</comment>
<evidence type="ECO:0000256" key="12">
    <source>
        <dbReference type="NCBIfam" id="TIGR01064"/>
    </source>
</evidence>
<dbReference type="Gene3D" id="2.40.33.10">
    <property type="entry name" value="PK beta-barrel domain-like"/>
    <property type="match status" value="1"/>
</dbReference>
<gene>
    <name evidence="16" type="ordered locus">Hbut_0985</name>
</gene>
<dbReference type="Proteomes" id="UP000002593">
    <property type="component" value="Chromosome"/>
</dbReference>
<evidence type="ECO:0000256" key="7">
    <source>
        <dbReference type="ARBA" id="ARBA00022777"/>
    </source>
</evidence>
<evidence type="ECO:0000256" key="10">
    <source>
        <dbReference type="ARBA" id="ARBA00023152"/>
    </source>
</evidence>
<dbReference type="OrthoDB" id="56298at2157"/>
<dbReference type="PRINTS" id="PR01050">
    <property type="entry name" value="PYRUVTKNASE"/>
</dbReference>
<dbReference type="GO" id="GO:0005524">
    <property type="term" value="F:ATP binding"/>
    <property type="evidence" value="ECO:0007669"/>
    <property type="project" value="UniProtKB-KW"/>
</dbReference>
<keyword evidence="17" id="KW-1185">Reference proteome</keyword>
<dbReference type="InterPro" id="IPR036918">
    <property type="entry name" value="Pyrv_Knase_C_sf"/>
</dbReference>
<dbReference type="EC" id="2.7.1.40" evidence="3 12"/>